<protein>
    <submittedName>
        <fullName evidence="1">Uncharacterized protein</fullName>
    </submittedName>
</protein>
<gene>
    <name evidence="1" type="ordered locus">NT01EI_0871</name>
</gene>
<dbReference type="Proteomes" id="UP000001485">
    <property type="component" value="Chromosome"/>
</dbReference>
<reference evidence="1 2" key="2">
    <citation type="journal article" date="2012" name="J. Bacteriol.">
        <title>Genome Sequence of Edwardsiella ictaluri 93-146, a Strain Associated with a Natural Channel Catfish Outbreak of Enteric Septicemia of Catfish.</title>
        <authorList>
            <person name="Williams M.L."/>
            <person name="Gillaspy A.F."/>
            <person name="Dyer D.W."/>
            <person name="Thune R.L."/>
            <person name="Waldbieser G.C."/>
            <person name="Schuster S.C."/>
            <person name="Gipson J."/>
            <person name="Zaitshik J."/>
            <person name="Landry C."/>
            <person name="Banes M.M."/>
            <person name="Lawrence M.L."/>
        </authorList>
    </citation>
    <scope>NUCLEOTIDE SEQUENCE [LARGE SCALE GENOMIC DNA]</scope>
    <source>
        <strain evidence="1 2">93-146</strain>
    </source>
</reference>
<dbReference type="EMBL" id="CP001600">
    <property type="protein sequence ID" value="ACR68086.1"/>
    <property type="molecule type" value="Genomic_DNA"/>
</dbReference>
<sequence>MFLAMLDVTYSQLIEALDQWVIAKSNNQAIELFAELRRFWKFAAPLFRAANKTVQQSASR</sequence>
<dbReference type="HOGENOM" id="CLU_2934038_0_0_6"/>
<proteinExistence type="predicted"/>
<dbReference type="KEGG" id="eic:NT01EI_0871"/>
<evidence type="ECO:0000313" key="2">
    <source>
        <dbReference type="Proteomes" id="UP000001485"/>
    </source>
</evidence>
<evidence type="ECO:0000313" key="1">
    <source>
        <dbReference type="EMBL" id="ACR68086.1"/>
    </source>
</evidence>
<reference evidence="2" key="1">
    <citation type="submission" date="2009-03" db="EMBL/GenBank/DDBJ databases">
        <title>Complete genome sequence of Edwardsiella ictaluri 93-146.</title>
        <authorList>
            <person name="Williams M.L."/>
            <person name="Gillaspy A.F."/>
            <person name="Dyer D.W."/>
            <person name="Thune R.L."/>
            <person name="Waldbieser G.C."/>
            <person name="Schuster S.C."/>
            <person name="Gipson J."/>
            <person name="Zaitshik J."/>
            <person name="Landry C."/>
            <person name="Lawrence M.L."/>
        </authorList>
    </citation>
    <scope>NUCLEOTIDE SEQUENCE [LARGE SCALE GENOMIC DNA]</scope>
    <source>
        <strain evidence="2">93-146</strain>
    </source>
</reference>
<organism evidence="1 2">
    <name type="scientific">Edwardsiella ictaluri (strain 93-146)</name>
    <dbReference type="NCBI Taxonomy" id="634503"/>
    <lineage>
        <taxon>Bacteria</taxon>
        <taxon>Pseudomonadati</taxon>
        <taxon>Pseudomonadota</taxon>
        <taxon>Gammaproteobacteria</taxon>
        <taxon>Enterobacterales</taxon>
        <taxon>Hafniaceae</taxon>
        <taxon>Edwardsiella</taxon>
    </lineage>
</organism>
<accession>C5B7T9</accession>
<dbReference type="AlphaFoldDB" id="C5B7T9"/>
<name>C5B7T9_EDWI9</name>